<dbReference type="PANTHER" id="PTHR23517">
    <property type="entry name" value="RESISTANCE PROTEIN MDTM, PUTATIVE-RELATED-RELATED"/>
    <property type="match status" value="1"/>
</dbReference>
<keyword evidence="6 7" id="KW-0472">Membrane</keyword>
<dbReference type="SUPFAM" id="SSF103473">
    <property type="entry name" value="MFS general substrate transporter"/>
    <property type="match status" value="1"/>
</dbReference>
<evidence type="ECO:0000256" key="1">
    <source>
        <dbReference type="ARBA" id="ARBA00004651"/>
    </source>
</evidence>
<accession>A0ABX4ZN12</accession>
<keyword evidence="5 7" id="KW-1133">Transmembrane helix</keyword>
<dbReference type="Gene3D" id="1.20.1250.20">
    <property type="entry name" value="MFS general substrate transporter like domains"/>
    <property type="match status" value="2"/>
</dbReference>
<keyword evidence="3" id="KW-1003">Cell membrane</keyword>
<evidence type="ECO:0000313" key="8">
    <source>
        <dbReference type="EMBL" id="POS63730.1"/>
    </source>
</evidence>
<keyword evidence="2" id="KW-0813">Transport</keyword>
<feature type="transmembrane region" description="Helical" evidence="7">
    <location>
        <begin position="170"/>
        <end position="194"/>
    </location>
</feature>
<evidence type="ECO:0000313" key="9">
    <source>
        <dbReference type="Proteomes" id="UP000237218"/>
    </source>
</evidence>
<protein>
    <submittedName>
        <fullName evidence="8">MFS transporter</fullName>
    </submittedName>
</protein>
<feature type="transmembrane region" description="Helical" evidence="7">
    <location>
        <begin position="57"/>
        <end position="80"/>
    </location>
</feature>
<name>A0ABX4ZN12_9PROT</name>
<feature type="transmembrane region" description="Helical" evidence="7">
    <location>
        <begin position="429"/>
        <end position="451"/>
    </location>
</feature>
<comment type="caution">
    <text evidence="8">The sequence shown here is derived from an EMBL/GenBank/DDBJ whole genome shotgun (WGS) entry which is preliminary data.</text>
</comment>
<feature type="transmembrane region" description="Helical" evidence="7">
    <location>
        <begin position="148"/>
        <end position="164"/>
    </location>
</feature>
<organism evidence="8 9">
    <name type="scientific">Parasaccharibacter apium</name>
    <dbReference type="NCBI Taxonomy" id="1510841"/>
    <lineage>
        <taxon>Bacteria</taxon>
        <taxon>Pseudomonadati</taxon>
        <taxon>Pseudomonadota</taxon>
        <taxon>Alphaproteobacteria</taxon>
        <taxon>Acetobacterales</taxon>
        <taxon>Acetobacteraceae</taxon>
        <taxon>Parasaccharibacter</taxon>
    </lineage>
</organism>
<feature type="transmembrane region" description="Helical" evidence="7">
    <location>
        <begin position="392"/>
        <end position="417"/>
    </location>
</feature>
<comment type="subcellular location">
    <subcellularLocation>
        <location evidence="1">Cell membrane</location>
        <topology evidence="1">Multi-pass membrane protein</topology>
    </subcellularLocation>
</comment>
<evidence type="ECO:0000256" key="2">
    <source>
        <dbReference type="ARBA" id="ARBA00022448"/>
    </source>
</evidence>
<dbReference type="EMBL" id="LMYI01000005">
    <property type="protein sequence ID" value="POS63730.1"/>
    <property type="molecule type" value="Genomic_DNA"/>
</dbReference>
<evidence type="ECO:0000256" key="7">
    <source>
        <dbReference type="SAM" id="Phobius"/>
    </source>
</evidence>
<feature type="transmembrane region" description="Helical" evidence="7">
    <location>
        <begin position="317"/>
        <end position="343"/>
    </location>
</feature>
<dbReference type="InterPro" id="IPR036259">
    <property type="entry name" value="MFS_trans_sf"/>
</dbReference>
<dbReference type="InterPro" id="IPR050171">
    <property type="entry name" value="MFS_Transporters"/>
</dbReference>
<dbReference type="PANTHER" id="PTHR23517:SF15">
    <property type="entry name" value="PROTON-DEPENDENT OLIGOPEPTIDE FAMILY TRANSPORT PROTEIN"/>
    <property type="match status" value="1"/>
</dbReference>
<reference evidence="8 9" key="1">
    <citation type="submission" date="2018-02" db="EMBL/GenBank/DDBJ databases">
        <title>Draft genome sequences of four Parasaccharibacter apium strains isolated from honey bees.</title>
        <authorList>
            <person name="Corby-Harris V.L."/>
            <person name="Anderson K.E."/>
        </authorList>
    </citation>
    <scope>NUCLEOTIDE SEQUENCE [LARGE SCALE GENOMIC DNA]</scope>
    <source>
        <strain evidence="8 9">B8</strain>
    </source>
</reference>
<evidence type="ECO:0000256" key="6">
    <source>
        <dbReference type="ARBA" id="ARBA00023136"/>
    </source>
</evidence>
<gene>
    <name evidence="8" type="ORF">ASQ42_03710</name>
</gene>
<evidence type="ECO:0000256" key="3">
    <source>
        <dbReference type="ARBA" id="ARBA00022475"/>
    </source>
</evidence>
<evidence type="ECO:0000256" key="5">
    <source>
        <dbReference type="ARBA" id="ARBA00022989"/>
    </source>
</evidence>
<dbReference type="InterPro" id="IPR011701">
    <property type="entry name" value="MFS"/>
</dbReference>
<feature type="transmembrane region" description="Helical" evidence="7">
    <location>
        <begin position="116"/>
        <end position="136"/>
    </location>
</feature>
<keyword evidence="9" id="KW-1185">Reference proteome</keyword>
<feature type="transmembrane region" description="Helical" evidence="7">
    <location>
        <begin position="281"/>
        <end position="297"/>
    </location>
</feature>
<proteinExistence type="predicted"/>
<dbReference type="Proteomes" id="UP000237218">
    <property type="component" value="Unassembled WGS sequence"/>
</dbReference>
<feature type="transmembrane region" description="Helical" evidence="7">
    <location>
        <begin position="363"/>
        <end position="380"/>
    </location>
</feature>
<keyword evidence="4 7" id="KW-0812">Transmembrane</keyword>
<dbReference type="Pfam" id="PF07690">
    <property type="entry name" value="MFS_1"/>
    <property type="match status" value="1"/>
</dbReference>
<evidence type="ECO:0000256" key="4">
    <source>
        <dbReference type="ARBA" id="ARBA00022692"/>
    </source>
</evidence>
<feature type="transmembrane region" description="Helical" evidence="7">
    <location>
        <begin position="206"/>
        <end position="226"/>
    </location>
</feature>
<sequence length="492" mass="54137">MSLHNLYYAIFFCEGNSHKISVAAIRQPMTDRLFDILPARYKNPKTEFLGHPKGLWVLFWTEGWLSFAQYGMLSILVVYLKDILQHTDRARHILGLPSLLSINDSLYAPSGLDATAGSLSGLIMAVIFAAPFVGSFMADHGLGRTRSAVIGISLLTVSFTLMMAESCFVLALWLFLAGVALSGSLKAQVGALYTLEDRRRSDAYQLYSQSIQIMAIISPLLCAFLGTIAWRWAFMATACAMMMGLAGYLMGCRYLPEETASFAVGKDIRPVGCTVVEKKRIVFLLWLVGLFALGVLPNQEIMDGYLLWGSDHYRLTVMGITCPVSTLVSLDSVISMITGFLVLWFWRWYDHRRGRPVHDMTKIIIGSAIATAGPLFLIAGEYVCPAPHQISLWWGVAFHTVNDIGCGMTFPIGMALFSRYAPARHSTTLISCFTLHIFLGNLMVGKLAGMLHQIPDALFWSLHSGAAFLSTLGLMASSRIGSRLFLAGSSHG</sequence>